<keyword evidence="1" id="KW-0863">Zinc-finger</keyword>
<dbReference type="PANTHER" id="PTHR37543">
    <property type="entry name" value="CCCH ZINC FINGER DNA BINDING PROTEIN (AFU_ORTHOLOGUE AFUA_5G12760)"/>
    <property type="match status" value="1"/>
</dbReference>
<feature type="zinc finger region" description="C3H1-type" evidence="1">
    <location>
        <begin position="388"/>
        <end position="414"/>
    </location>
</feature>
<sequence length="486" mass="55277">MLDDTELRSLAAGITSLSAESTHYNDQLQDLLERFKNLLRDYSAMRENFEEGEKTRQFKKQVDRHSFVLVLLDADGYLVGFQSALGDKITLLITPKFQDRYLQRGSEGGIDVAHELRDRIHDLMLSNKQTRLQECQIMVRAYANVLGLSRALARAGIVHDGTQALLEFTTAFTRGQDLFDFVDAGTKKESSDFKIRVEMFRLFTGLDQCHHIYFGGCHDVGYLSMLTPYKGRNDLITLLRAGSFHRDFEALDLSIEELPSVFKSTRLDARDYQMGLEKRNPFLLRPTSPQPLADDSQKVSRLDGVCENRFNNQLPTCPSSSDLQEPCTNYVPDSLVTRHLDDLFSVNLPRRSSTTEDHIPLNRLGRRLDFFCPSPSAKALEEYRQRVAQQKVCNSYQLAGSCNRKNCPYDHGSVSDAIIEVQKHIMVQYPCAQLGACRSRRCFFGHHCQLASCGSTDIHRCRFDPHSHISDPQDLQTFEWVPATGC</sequence>
<dbReference type="InterPro" id="IPR057654">
    <property type="entry name" value="Znf-CCCH_tandem"/>
</dbReference>
<evidence type="ECO:0000313" key="4">
    <source>
        <dbReference type="Proteomes" id="UP001147782"/>
    </source>
</evidence>
<dbReference type="InterPro" id="IPR000571">
    <property type="entry name" value="Znf_CCCH"/>
</dbReference>
<dbReference type="Pfam" id="PF25543">
    <property type="entry name" value="zf-CCCH_tandem"/>
    <property type="match status" value="1"/>
</dbReference>
<evidence type="ECO:0000259" key="2">
    <source>
        <dbReference type="PROSITE" id="PS50103"/>
    </source>
</evidence>
<keyword evidence="4" id="KW-1185">Reference proteome</keyword>
<accession>A0A9W9V7P6</accession>
<proteinExistence type="predicted"/>
<feature type="domain" description="C3H1-type" evidence="2">
    <location>
        <begin position="388"/>
        <end position="414"/>
    </location>
</feature>
<reference evidence="3" key="1">
    <citation type="submission" date="2022-11" db="EMBL/GenBank/DDBJ databases">
        <authorList>
            <person name="Petersen C."/>
        </authorList>
    </citation>
    <scope>NUCLEOTIDE SEQUENCE</scope>
    <source>
        <strain evidence="3">IBT 29864</strain>
    </source>
</reference>
<protein>
    <recommendedName>
        <fullName evidence="2">C3H1-type domain-containing protein</fullName>
    </recommendedName>
</protein>
<dbReference type="Proteomes" id="UP001147782">
    <property type="component" value="Unassembled WGS sequence"/>
</dbReference>
<dbReference type="PANTHER" id="PTHR37543:SF1">
    <property type="entry name" value="CCCH ZINC FINGER DNA BINDING PROTEIN (AFU_ORTHOLOGUE AFUA_5G12760)"/>
    <property type="match status" value="1"/>
</dbReference>
<dbReference type="AlphaFoldDB" id="A0A9W9V7P6"/>
<dbReference type="GeneID" id="81441214"/>
<dbReference type="Pfam" id="PF25540">
    <property type="entry name" value="DUF7923"/>
    <property type="match status" value="1"/>
</dbReference>
<gene>
    <name evidence="3" type="ORF">N7496_009116</name>
</gene>
<dbReference type="PROSITE" id="PS50103">
    <property type="entry name" value="ZF_C3H1"/>
    <property type="match status" value="1"/>
</dbReference>
<dbReference type="RefSeq" id="XP_056554098.1">
    <property type="nucleotide sequence ID" value="XM_056702035.1"/>
</dbReference>
<dbReference type="EMBL" id="JAPZBS010000007">
    <property type="protein sequence ID" value="KAJ5369356.1"/>
    <property type="molecule type" value="Genomic_DNA"/>
</dbReference>
<dbReference type="OrthoDB" id="2270193at2759"/>
<dbReference type="InterPro" id="IPR057683">
    <property type="entry name" value="DUF7923"/>
</dbReference>
<reference evidence="3" key="2">
    <citation type="journal article" date="2023" name="IMA Fungus">
        <title>Comparative genomic study of the Penicillium genus elucidates a diverse pangenome and 15 lateral gene transfer events.</title>
        <authorList>
            <person name="Petersen C."/>
            <person name="Sorensen T."/>
            <person name="Nielsen M.R."/>
            <person name="Sondergaard T.E."/>
            <person name="Sorensen J.L."/>
            <person name="Fitzpatrick D.A."/>
            <person name="Frisvad J.C."/>
            <person name="Nielsen K.L."/>
        </authorList>
    </citation>
    <scope>NUCLEOTIDE SEQUENCE</scope>
    <source>
        <strain evidence="3">IBT 29864</strain>
    </source>
</reference>
<comment type="caution">
    <text evidence="3">The sequence shown here is derived from an EMBL/GenBank/DDBJ whole genome shotgun (WGS) entry which is preliminary data.</text>
</comment>
<name>A0A9W9V7P6_9EURO</name>
<keyword evidence="1" id="KW-0479">Metal-binding</keyword>
<dbReference type="GO" id="GO:0008270">
    <property type="term" value="F:zinc ion binding"/>
    <property type="evidence" value="ECO:0007669"/>
    <property type="project" value="UniProtKB-KW"/>
</dbReference>
<keyword evidence="1" id="KW-0862">Zinc</keyword>
<dbReference type="Pfam" id="PF25542">
    <property type="entry name" value="zf-CCCH_12"/>
    <property type="match status" value="1"/>
</dbReference>
<evidence type="ECO:0000313" key="3">
    <source>
        <dbReference type="EMBL" id="KAJ5369356.1"/>
    </source>
</evidence>
<organism evidence="3 4">
    <name type="scientific">Penicillium cataractarum</name>
    <dbReference type="NCBI Taxonomy" id="2100454"/>
    <lineage>
        <taxon>Eukaryota</taxon>
        <taxon>Fungi</taxon>
        <taxon>Dikarya</taxon>
        <taxon>Ascomycota</taxon>
        <taxon>Pezizomycotina</taxon>
        <taxon>Eurotiomycetes</taxon>
        <taxon>Eurotiomycetidae</taxon>
        <taxon>Eurotiales</taxon>
        <taxon>Aspergillaceae</taxon>
        <taxon>Penicillium</taxon>
    </lineage>
</organism>
<evidence type="ECO:0000256" key="1">
    <source>
        <dbReference type="PROSITE-ProRule" id="PRU00723"/>
    </source>
</evidence>